<dbReference type="Proteomes" id="UP000242474">
    <property type="component" value="Unassembled WGS sequence"/>
</dbReference>
<dbReference type="AlphaFoldDB" id="A0A2G5B0R9"/>
<accession>A0A2G5B0R9</accession>
<gene>
    <name evidence="1" type="ORF">COEREDRAFT_12520</name>
</gene>
<sequence>MAYSLDKCAATEFRRREGDEPQDIMTFLSDGPFDRKLFRLLDVLGLREGKSYGYSLVHSKSKSTDGVYSALKRDMMVFRPPMPFSPSDVFYSENSKMILDEEPFVTILDLITKCFHGGNIDIKDWSSVRKELMDGAEMWALFKHRAFDAHYNTEVNSRQTLIAKVRDLGRAFENCILFERDRARDEGDDVVKLIFVKQAIEDGLDRANETISAAAYKAHQTLKATPLAEINSRLDQDKDLREELETKINDDSASWFALLSTRPSGNMYFPQTTYDAKRMVAIGHLLDTNWILVDSEHDVLGKEDFNLLFVPPGIIQH</sequence>
<reference evidence="1 2" key="1">
    <citation type="journal article" date="2015" name="Genome Biol. Evol.">
        <title>Phylogenomic analyses indicate that early fungi evolved digesting cell walls of algal ancestors of land plants.</title>
        <authorList>
            <person name="Chang Y."/>
            <person name="Wang S."/>
            <person name="Sekimoto S."/>
            <person name="Aerts A.L."/>
            <person name="Choi C."/>
            <person name="Clum A."/>
            <person name="LaButti K.M."/>
            <person name="Lindquist E.A."/>
            <person name="Yee Ngan C."/>
            <person name="Ohm R.A."/>
            <person name="Salamov A.A."/>
            <person name="Grigoriev I.V."/>
            <person name="Spatafora J.W."/>
            <person name="Berbee M.L."/>
        </authorList>
    </citation>
    <scope>NUCLEOTIDE SEQUENCE [LARGE SCALE GENOMIC DNA]</scope>
    <source>
        <strain evidence="1 2">NRRL 1564</strain>
    </source>
</reference>
<organism evidence="1 2">
    <name type="scientific">Coemansia reversa (strain ATCC 12441 / NRRL 1564)</name>
    <dbReference type="NCBI Taxonomy" id="763665"/>
    <lineage>
        <taxon>Eukaryota</taxon>
        <taxon>Fungi</taxon>
        <taxon>Fungi incertae sedis</taxon>
        <taxon>Zoopagomycota</taxon>
        <taxon>Kickxellomycotina</taxon>
        <taxon>Kickxellomycetes</taxon>
        <taxon>Kickxellales</taxon>
        <taxon>Kickxellaceae</taxon>
        <taxon>Coemansia</taxon>
    </lineage>
</organism>
<proteinExistence type="predicted"/>
<dbReference type="EMBL" id="KZ303624">
    <property type="protein sequence ID" value="PIA12615.1"/>
    <property type="molecule type" value="Genomic_DNA"/>
</dbReference>
<name>A0A2G5B0R9_COERN</name>
<dbReference type="OrthoDB" id="5690808at2759"/>
<protein>
    <submittedName>
        <fullName evidence="1">Uncharacterized protein</fullName>
    </submittedName>
</protein>
<keyword evidence="2" id="KW-1185">Reference proteome</keyword>
<evidence type="ECO:0000313" key="1">
    <source>
        <dbReference type="EMBL" id="PIA12615.1"/>
    </source>
</evidence>
<evidence type="ECO:0000313" key="2">
    <source>
        <dbReference type="Proteomes" id="UP000242474"/>
    </source>
</evidence>